<dbReference type="AlphaFoldDB" id="A0A6C0H8Q8"/>
<proteinExistence type="predicted"/>
<evidence type="ECO:0000313" key="1">
    <source>
        <dbReference type="EMBL" id="QHT76948.1"/>
    </source>
</evidence>
<reference evidence="1" key="1">
    <citation type="journal article" date="2020" name="Nature">
        <title>Giant virus diversity and host interactions through global metagenomics.</title>
        <authorList>
            <person name="Schulz F."/>
            <person name="Roux S."/>
            <person name="Paez-Espino D."/>
            <person name="Jungbluth S."/>
            <person name="Walsh D.A."/>
            <person name="Denef V.J."/>
            <person name="McMahon K.D."/>
            <person name="Konstantinidis K.T."/>
            <person name="Eloe-Fadrosh E.A."/>
            <person name="Kyrpides N.C."/>
            <person name="Woyke T."/>
        </authorList>
    </citation>
    <scope>NUCLEOTIDE SEQUENCE</scope>
    <source>
        <strain evidence="1">GVMAG-M-3300023179-82</strain>
    </source>
</reference>
<name>A0A6C0H8Q8_9ZZZZ</name>
<sequence>MVCYNKKPNNKTYTISFNSNHIFYLDCKTRNSKIRTILESFL</sequence>
<dbReference type="EMBL" id="MN739909">
    <property type="protein sequence ID" value="QHT76948.1"/>
    <property type="molecule type" value="Genomic_DNA"/>
</dbReference>
<organism evidence="1">
    <name type="scientific">viral metagenome</name>
    <dbReference type="NCBI Taxonomy" id="1070528"/>
    <lineage>
        <taxon>unclassified sequences</taxon>
        <taxon>metagenomes</taxon>
        <taxon>organismal metagenomes</taxon>
    </lineage>
</organism>
<protein>
    <submittedName>
        <fullName evidence="1">Uncharacterized protein</fullName>
    </submittedName>
</protein>
<accession>A0A6C0H8Q8</accession>